<accession>A0A8S2W7H1</accession>
<evidence type="ECO:0000313" key="2">
    <source>
        <dbReference type="Proteomes" id="UP000681722"/>
    </source>
</evidence>
<dbReference type="Proteomes" id="UP000681722">
    <property type="component" value="Unassembled WGS sequence"/>
</dbReference>
<name>A0A8S2W7H1_9BILA</name>
<gene>
    <name evidence="1" type="ORF">SRO942_LOCUS40677</name>
</gene>
<feature type="non-terminal residue" evidence="1">
    <location>
        <position position="1"/>
    </location>
</feature>
<evidence type="ECO:0000313" key="1">
    <source>
        <dbReference type="EMBL" id="CAF4422706.1"/>
    </source>
</evidence>
<proteinExistence type="predicted"/>
<dbReference type="AlphaFoldDB" id="A0A8S2W7H1"/>
<protein>
    <submittedName>
        <fullName evidence="1">Uncharacterized protein</fullName>
    </submittedName>
</protein>
<sequence>FTGAKDVQQRDVIVRFYSRETCQKLLKNRKKLQKKQSDRKYFVFEDCTKRAMALFSKMRQHLPEDTKFMYT</sequence>
<comment type="caution">
    <text evidence="1">The sequence shown here is derived from an EMBL/GenBank/DDBJ whole genome shotgun (WGS) entry which is preliminary data.</text>
</comment>
<organism evidence="1 2">
    <name type="scientific">Didymodactylos carnosus</name>
    <dbReference type="NCBI Taxonomy" id="1234261"/>
    <lineage>
        <taxon>Eukaryota</taxon>
        <taxon>Metazoa</taxon>
        <taxon>Spiralia</taxon>
        <taxon>Gnathifera</taxon>
        <taxon>Rotifera</taxon>
        <taxon>Eurotatoria</taxon>
        <taxon>Bdelloidea</taxon>
        <taxon>Philodinida</taxon>
        <taxon>Philodinidae</taxon>
        <taxon>Didymodactylos</taxon>
    </lineage>
</organism>
<dbReference type="EMBL" id="CAJOBC010094147">
    <property type="protein sequence ID" value="CAF4422706.1"/>
    <property type="molecule type" value="Genomic_DNA"/>
</dbReference>
<reference evidence="1" key="1">
    <citation type="submission" date="2021-02" db="EMBL/GenBank/DDBJ databases">
        <authorList>
            <person name="Nowell W R."/>
        </authorList>
    </citation>
    <scope>NUCLEOTIDE SEQUENCE</scope>
</reference>